<sequence>MPFYAMEIKNPPNKKFNNIDFFLNSIKSFDNLVKQKRSAKTTPSVIPNSDKFNPVEPLINVRLLGTSSSNQAECTNIANENQSINYKNHFLNVSKNENSTHNNFDNAPGLLIASNNVLFDTISKNKLSKDNYSFHPKKRKDSEISLSSQHSNDTTSSSFKPSNRNTQTKKSKKSFNNVSSSNSDSDNTPKNTYNLRSKRVPSNNNLDIGKKLHIPNDNIVYQQTSSQKSVANSSSEKITRNQASFSINSHAENQHHLSNRIYQPQHNYWQEHTNSELEKKNTVCKSILVPRLHSPNYNYTFPKQLASTTDCADFPPISANLNSNQTPNKSLSSFSNDSDGSHTNYIYHQYQNKNYKYSNYKDDSSNILDIQNFHNNHNISSSIENNLNIPSSSYSTHQNLSPLLAAKNDVIFNSTQLSSDNKQSRKNVEFIKQDTNTKNFNNQTFDQGVNKNPPEILCNQQPLINITPVIENNDTKPRCIYKTNSEDTYSFASKTISNECNNYQYPNAFSLSPSSDLNSLYKHTNSDSDLEQKNMRNTQFFNSSLTPSSLFSSSTFPSSLPRTPIQSLSYEADLNSLKLNIEDSQFTKSRCTVSNNDSLSSSDTITNTFSSYEKSKDSYLKSSISCNSLNTSSNTVVGNETTRKFNGFLFDNQNDSLLNNDSSIIETIKELDSSENTLCVSGAETPNNLVLSTHIPKESHDPIRRNLLIDSPSNDYTNNFLCISTLKEDKNLNENHISRSLSSYADQRKLSINSHIEPPAAKSTNIPHNKDFISKKLESEISALKSVISSFQSKLNNGSKPLHNSSHLLNADKYTEILNSELSNKIPENSIDIKSISLPETSPMTLDLCSTSFIRNPIELDCKPNSDLPDPISPIEIKIKSEVFDDTTIADSKLKIRKSLQNIEYMIISDSDSSDDEVKSTIHQTNTIINKTENKSNSASINISDTTSANYVNIDGFKFQILSETPSSSNQTNPVNISKSSIPDNESSSLKASIEALKLKKSTKKSKLKSKAKEKAKASKPAKPKKAKTAKSPKPPKNNPKNAPKDKELKVANSHLTDISTNDSSATISVDSDIISKTSKTVSNSVNNGILNKSANTANIGSRSDNPCVISLDDNNDAQPLSFHQPVVTHIVKNIDEIEIDEFDISDNEPPLSHPRPSEFNKNSKASSQKSTDKPKKPPAVNISFEIKYAYFIHKKRFEDSSNKNTMIFLSKYYDPYISKSSLQRIRFQDQSIKEFNKVKNKLESKYKHPKYILLHLFVMEWIHSRATEYNRIKYNSPLKPRGDYNSSELFQSIVDDSSSESDFELDKSSPNVSRKVRTFESTYESDISSDWIEKSLANILYKHFKISNPDKDKLSNGIKLFLIYFQAVHNVSIWEMCSIYKLEPKCSILYIEKFPEIRVKMNSSLYETDPNLVFSVEETGLFFRLHENAELSKIQVAEPNDSNERLSLIACTNATGTKKIPLWVVGNKFISKEHKLNLFSNHNVSYYSNSKAQITTSLFVEWLKFFDNLMHFYLIEYKSMLSNKPIPQYKFVNKITLIIRDKSIHPLNFFGFLKNVNVVCVSDQIPIGILPMENGITKMLRVFYKIRVCKELADMRSEEEAASKLTKKNRSKVRAKIIDKKLALFSKKNSIVINTKSMALSIPQDKLNDLNLSSVNFEYALITLSTAWKTDMVEDFVAGSFGLFASTVNWKEESLTKSIEIARKIESNSMMNISILMKRLDAQDTIGLSQILNCTVEQNTYSTINCLKKVDPLLINSRTPEDGNIYAHFKNGDVYLYDSSYDESIFKEVNAQYISITGRKK</sequence>
<gene>
    <name evidence="3" type="ORF">AYI69_g5896</name>
</gene>
<feature type="compositionally biased region" description="Low complexity" evidence="1">
    <location>
        <begin position="174"/>
        <end position="191"/>
    </location>
</feature>
<feature type="compositionally biased region" description="Polar residues" evidence="1">
    <location>
        <begin position="192"/>
        <end position="206"/>
    </location>
</feature>
<feature type="region of interest" description="Disordered" evidence="1">
    <location>
        <begin position="1001"/>
        <end position="1047"/>
    </location>
</feature>
<accession>A0A1R1Y3D5</accession>
<feature type="region of interest" description="Disordered" evidence="1">
    <location>
        <begin position="128"/>
        <end position="211"/>
    </location>
</feature>
<protein>
    <recommendedName>
        <fullName evidence="2">DDE-1 domain-containing protein</fullName>
    </recommendedName>
</protein>
<keyword evidence="4" id="KW-1185">Reference proteome</keyword>
<dbReference type="InterPro" id="IPR004875">
    <property type="entry name" value="DDE_SF_endonuclease_dom"/>
</dbReference>
<comment type="caution">
    <text evidence="3">The sequence shown here is derived from an EMBL/GenBank/DDBJ whole genome shotgun (WGS) entry which is preliminary data.</text>
</comment>
<feature type="compositionally biased region" description="Basic residues" evidence="1">
    <location>
        <begin position="1018"/>
        <end position="1031"/>
    </location>
</feature>
<name>A0A1R1Y3D5_9FUNG</name>
<organism evidence="3 4">
    <name type="scientific">Smittium culicis</name>
    <dbReference type="NCBI Taxonomy" id="133412"/>
    <lineage>
        <taxon>Eukaryota</taxon>
        <taxon>Fungi</taxon>
        <taxon>Fungi incertae sedis</taxon>
        <taxon>Zoopagomycota</taxon>
        <taxon>Kickxellomycotina</taxon>
        <taxon>Harpellomycetes</taxon>
        <taxon>Harpellales</taxon>
        <taxon>Legeriomycetaceae</taxon>
        <taxon>Smittium</taxon>
    </lineage>
</organism>
<feature type="compositionally biased region" description="Basic residues" evidence="1">
    <location>
        <begin position="1001"/>
        <end position="1010"/>
    </location>
</feature>
<evidence type="ECO:0000313" key="4">
    <source>
        <dbReference type="Proteomes" id="UP000187429"/>
    </source>
</evidence>
<feature type="compositionally biased region" description="Polar residues" evidence="1">
    <location>
        <begin position="1160"/>
        <end position="1170"/>
    </location>
</feature>
<evidence type="ECO:0000256" key="1">
    <source>
        <dbReference type="SAM" id="MobiDB-lite"/>
    </source>
</evidence>
<dbReference type="Pfam" id="PF03184">
    <property type="entry name" value="DDE_1"/>
    <property type="match status" value="1"/>
</dbReference>
<evidence type="ECO:0000313" key="3">
    <source>
        <dbReference type="EMBL" id="OMJ21264.1"/>
    </source>
</evidence>
<evidence type="ECO:0000259" key="2">
    <source>
        <dbReference type="Pfam" id="PF03184"/>
    </source>
</evidence>
<feature type="domain" description="DDE-1" evidence="2">
    <location>
        <begin position="1445"/>
        <end position="1607"/>
    </location>
</feature>
<feature type="region of interest" description="Disordered" evidence="1">
    <location>
        <begin position="1145"/>
        <end position="1179"/>
    </location>
</feature>
<reference evidence="4" key="1">
    <citation type="submission" date="2017-01" db="EMBL/GenBank/DDBJ databases">
        <authorList>
            <person name="Wang Y."/>
            <person name="White M."/>
            <person name="Kvist S."/>
            <person name="Moncalvo J.-M."/>
        </authorList>
    </citation>
    <scope>NUCLEOTIDE SEQUENCE [LARGE SCALE GENOMIC DNA]</scope>
    <source>
        <strain evidence="4">ID-206-W2</strain>
    </source>
</reference>
<feature type="region of interest" description="Disordered" evidence="1">
    <location>
        <begin position="964"/>
        <end position="988"/>
    </location>
</feature>
<feature type="compositionally biased region" description="Low complexity" evidence="1">
    <location>
        <begin position="145"/>
        <end position="158"/>
    </location>
</feature>
<proteinExistence type="predicted"/>
<dbReference type="GO" id="GO:0003676">
    <property type="term" value="F:nucleic acid binding"/>
    <property type="evidence" value="ECO:0007669"/>
    <property type="project" value="InterPro"/>
</dbReference>
<dbReference type="OrthoDB" id="2446582at2759"/>
<dbReference type="Proteomes" id="UP000187429">
    <property type="component" value="Unassembled WGS sequence"/>
</dbReference>
<dbReference type="EMBL" id="LSSM01002555">
    <property type="protein sequence ID" value="OMJ21264.1"/>
    <property type="molecule type" value="Genomic_DNA"/>
</dbReference>